<evidence type="ECO:0000256" key="5">
    <source>
        <dbReference type="ARBA" id="ARBA00022806"/>
    </source>
</evidence>
<evidence type="ECO:0000256" key="8">
    <source>
        <dbReference type="PROSITE-ProRule" id="PRU00657"/>
    </source>
</evidence>
<dbReference type="InterPro" id="IPR036389">
    <property type="entry name" value="RNase_III_sf"/>
</dbReference>
<evidence type="ECO:0000259" key="12">
    <source>
        <dbReference type="PROSITE" id="PS51194"/>
    </source>
</evidence>
<evidence type="ECO:0000313" key="15">
    <source>
        <dbReference type="Proteomes" id="UP000251960"/>
    </source>
</evidence>
<feature type="domain" description="Helicase C-terminal" evidence="12">
    <location>
        <begin position="361"/>
        <end position="517"/>
    </location>
</feature>
<comment type="cofactor">
    <cofactor evidence="1">
        <name>Mg(2+)</name>
        <dbReference type="ChEBI" id="CHEBI:18420"/>
    </cofactor>
</comment>
<dbReference type="GO" id="GO:0006396">
    <property type="term" value="P:RNA processing"/>
    <property type="evidence" value="ECO:0007669"/>
    <property type="project" value="InterPro"/>
</dbReference>
<feature type="domain" description="DRBM" evidence="10">
    <location>
        <begin position="1229"/>
        <end position="1305"/>
    </location>
</feature>
<dbReference type="EMBL" id="NCVQ01000002">
    <property type="protein sequence ID" value="PWZ44156.1"/>
    <property type="molecule type" value="Genomic_DNA"/>
</dbReference>
<feature type="domain" description="RNase III" evidence="11">
    <location>
        <begin position="911"/>
        <end position="1030"/>
    </location>
</feature>
<keyword evidence="6" id="KW-0067">ATP-binding</keyword>
<evidence type="ECO:0000256" key="9">
    <source>
        <dbReference type="SAM" id="MobiDB-lite"/>
    </source>
</evidence>
<dbReference type="SUPFAM" id="SSF52540">
    <property type="entry name" value="P-loop containing nucleoside triphosphate hydrolases"/>
    <property type="match status" value="1"/>
</dbReference>
<gene>
    <name evidence="14" type="primary">DCL4_2</name>
    <name evidence="14" type="ORF">Zm00014a_034746</name>
</gene>
<evidence type="ECO:0000259" key="11">
    <source>
        <dbReference type="PROSITE" id="PS50142"/>
    </source>
</evidence>
<feature type="region of interest" description="Disordered" evidence="9">
    <location>
        <begin position="1179"/>
        <end position="1211"/>
    </location>
</feature>
<reference evidence="14 15" key="1">
    <citation type="journal article" date="2018" name="Nat. Genet.">
        <title>Extensive intraspecific gene order and gene structural variations between Mo17 and other maize genomes.</title>
        <authorList>
            <person name="Sun S."/>
            <person name="Zhou Y."/>
            <person name="Chen J."/>
            <person name="Shi J."/>
            <person name="Zhao H."/>
            <person name="Zhao H."/>
            <person name="Song W."/>
            <person name="Zhang M."/>
            <person name="Cui Y."/>
            <person name="Dong X."/>
            <person name="Liu H."/>
            <person name="Ma X."/>
            <person name="Jiao Y."/>
            <person name="Wang B."/>
            <person name="Wei X."/>
            <person name="Stein J.C."/>
            <person name="Glaubitz J.C."/>
            <person name="Lu F."/>
            <person name="Yu G."/>
            <person name="Liang C."/>
            <person name="Fengler K."/>
            <person name="Li B."/>
            <person name="Rafalski A."/>
            <person name="Schnable P.S."/>
            <person name="Ware D.H."/>
            <person name="Buckler E.S."/>
            <person name="Lai J."/>
        </authorList>
    </citation>
    <scope>NUCLEOTIDE SEQUENCE [LARGE SCALE GENOMIC DNA]</scope>
    <source>
        <strain evidence="15">cv. Missouri 17</strain>
        <tissue evidence="14">Seedling</tissue>
    </source>
</reference>
<dbReference type="ExpressionAtlas" id="A0A3L6G751">
    <property type="expression patterns" value="baseline and differential"/>
</dbReference>
<dbReference type="CDD" id="cd00593">
    <property type="entry name" value="RIBOc"/>
    <property type="match status" value="2"/>
</dbReference>
<dbReference type="GO" id="GO:0004386">
    <property type="term" value="F:helicase activity"/>
    <property type="evidence" value="ECO:0007669"/>
    <property type="project" value="UniProtKB-KW"/>
</dbReference>
<feature type="domain" description="Dicer dsRNA-binding fold" evidence="13">
    <location>
        <begin position="540"/>
        <end position="630"/>
    </location>
</feature>
<feature type="compositionally biased region" description="Polar residues" evidence="9">
    <location>
        <begin position="1191"/>
        <end position="1203"/>
    </location>
</feature>
<dbReference type="PROSITE" id="PS51194">
    <property type="entry name" value="HELICASE_CTER"/>
    <property type="match status" value="1"/>
</dbReference>
<dbReference type="Gene3D" id="3.30.160.380">
    <property type="entry name" value="Dicer dimerisation domain"/>
    <property type="match status" value="1"/>
</dbReference>
<dbReference type="Gene3D" id="3.40.50.300">
    <property type="entry name" value="P-loop containing nucleotide triphosphate hydrolases"/>
    <property type="match status" value="1"/>
</dbReference>
<evidence type="ECO:0000256" key="2">
    <source>
        <dbReference type="ARBA" id="ARBA00011499"/>
    </source>
</evidence>
<dbReference type="FunFam" id="3.40.50.300:FF:000420">
    <property type="entry name" value="Endoribonuclease dicer-like 1"/>
    <property type="match status" value="1"/>
</dbReference>
<dbReference type="PANTHER" id="PTHR14950">
    <property type="entry name" value="DICER-RELATED"/>
    <property type="match status" value="1"/>
</dbReference>
<feature type="domain" description="DRBM" evidence="10">
    <location>
        <begin position="1056"/>
        <end position="1123"/>
    </location>
</feature>
<dbReference type="SMART" id="SM00490">
    <property type="entry name" value="HELICc"/>
    <property type="match status" value="1"/>
</dbReference>
<keyword evidence="7 8" id="KW-0694">RNA-binding</keyword>
<evidence type="ECO:0000256" key="7">
    <source>
        <dbReference type="ARBA" id="ARBA00022884"/>
    </source>
</evidence>
<dbReference type="FunFam" id="3.30.160.380:FF:000001">
    <property type="entry name" value="Endoribonuclease dicer-like 1"/>
    <property type="match status" value="1"/>
</dbReference>
<dbReference type="Pfam" id="PF00636">
    <property type="entry name" value="Ribonuclease_3"/>
    <property type="match status" value="1"/>
</dbReference>
<dbReference type="Gene3D" id="1.10.1520.10">
    <property type="entry name" value="Ribonuclease III domain"/>
    <property type="match status" value="2"/>
</dbReference>
<name>A0A3L6G751_MAIZE</name>
<dbReference type="GO" id="GO:0005524">
    <property type="term" value="F:ATP binding"/>
    <property type="evidence" value="ECO:0007669"/>
    <property type="project" value="UniProtKB-KW"/>
</dbReference>
<evidence type="ECO:0000259" key="10">
    <source>
        <dbReference type="PROSITE" id="PS50137"/>
    </source>
</evidence>
<dbReference type="InterPro" id="IPR001650">
    <property type="entry name" value="Helicase_C-like"/>
</dbReference>
<dbReference type="SUPFAM" id="SSF54768">
    <property type="entry name" value="dsRNA-binding domain-like"/>
    <property type="match status" value="2"/>
</dbReference>
<evidence type="ECO:0000256" key="4">
    <source>
        <dbReference type="ARBA" id="ARBA00022801"/>
    </source>
</evidence>
<evidence type="ECO:0000313" key="14">
    <source>
        <dbReference type="EMBL" id="PWZ44156.1"/>
    </source>
</evidence>
<feature type="compositionally biased region" description="Basic and acidic residues" evidence="9">
    <location>
        <begin position="174"/>
        <end position="186"/>
    </location>
</feature>
<proteinExistence type="predicted"/>
<organism evidence="14 15">
    <name type="scientific">Zea mays</name>
    <name type="common">Maize</name>
    <dbReference type="NCBI Taxonomy" id="4577"/>
    <lineage>
        <taxon>Eukaryota</taxon>
        <taxon>Viridiplantae</taxon>
        <taxon>Streptophyta</taxon>
        <taxon>Embryophyta</taxon>
        <taxon>Tracheophyta</taxon>
        <taxon>Spermatophyta</taxon>
        <taxon>Magnoliopsida</taxon>
        <taxon>Liliopsida</taxon>
        <taxon>Poales</taxon>
        <taxon>Poaceae</taxon>
        <taxon>PACMAD clade</taxon>
        <taxon>Panicoideae</taxon>
        <taxon>Andropogonodae</taxon>
        <taxon>Andropogoneae</taxon>
        <taxon>Tripsacinae</taxon>
        <taxon>Zea</taxon>
    </lineage>
</organism>
<dbReference type="InterPro" id="IPR027417">
    <property type="entry name" value="P-loop_NTPase"/>
</dbReference>
<dbReference type="GO" id="GO:0003723">
    <property type="term" value="F:RNA binding"/>
    <property type="evidence" value="ECO:0007669"/>
    <property type="project" value="UniProtKB-UniRule"/>
</dbReference>
<dbReference type="PANTHER" id="PTHR14950:SF15">
    <property type="entry name" value="DICER-LIKE PROTEIN 4"/>
    <property type="match status" value="1"/>
</dbReference>
<dbReference type="PROSITE" id="PS50142">
    <property type="entry name" value="RNASE_3_2"/>
    <property type="match status" value="2"/>
</dbReference>
<dbReference type="Pfam" id="PF14709">
    <property type="entry name" value="DND1_DSRM"/>
    <property type="match status" value="1"/>
</dbReference>
<accession>A0A3L6G751</accession>
<dbReference type="Pfam" id="PF03368">
    <property type="entry name" value="Dicer_dimer"/>
    <property type="match status" value="1"/>
</dbReference>
<evidence type="ECO:0000259" key="13">
    <source>
        <dbReference type="PROSITE" id="PS51327"/>
    </source>
</evidence>
<evidence type="ECO:0000256" key="3">
    <source>
        <dbReference type="ARBA" id="ARBA00022741"/>
    </source>
</evidence>
<dbReference type="Pfam" id="PF00271">
    <property type="entry name" value="Helicase_C"/>
    <property type="match status" value="1"/>
</dbReference>
<dbReference type="SMART" id="SM00535">
    <property type="entry name" value="RIBOc"/>
    <property type="match status" value="1"/>
</dbReference>
<dbReference type="PROSITE" id="PS50137">
    <property type="entry name" value="DS_RBD"/>
    <property type="match status" value="2"/>
</dbReference>
<keyword evidence="4" id="KW-0378">Hydrolase</keyword>
<feature type="domain" description="RNase III" evidence="11">
    <location>
        <begin position="780"/>
        <end position="866"/>
    </location>
</feature>
<dbReference type="FunFam" id="3.30.160.20:FF:000063">
    <property type="entry name" value="Dicer-like 103"/>
    <property type="match status" value="1"/>
</dbReference>
<dbReference type="Gene3D" id="3.30.160.20">
    <property type="match status" value="1"/>
</dbReference>
<feature type="region of interest" description="Disordered" evidence="9">
    <location>
        <begin position="152"/>
        <end position="200"/>
    </location>
</feature>
<evidence type="ECO:0000256" key="6">
    <source>
        <dbReference type="ARBA" id="ARBA00022840"/>
    </source>
</evidence>
<dbReference type="PROSITE" id="PS51327">
    <property type="entry name" value="DICER_DSRBF"/>
    <property type="match status" value="1"/>
</dbReference>
<dbReference type="InterPro" id="IPR005034">
    <property type="entry name" value="Dicer_dimerisation"/>
</dbReference>
<dbReference type="SMART" id="SM00358">
    <property type="entry name" value="DSRM"/>
    <property type="match status" value="2"/>
</dbReference>
<comment type="caution">
    <text evidence="14">The sequence shown here is derived from an EMBL/GenBank/DDBJ whole genome shotgun (WGS) entry which is preliminary data.</text>
</comment>
<evidence type="ECO:0000256" key="1">
    <source>
        <dbReference type="ARBA" id="ARBA00001946"/>
    </source>
</evidence>
<keyword evidence="3" id="KW-0547">Nucleotide-binding</keyword>
<dbReference type="PROSITE" id="PS00517">
    <property type="entry name" value="RNASE_3_1"/>
    <property type="match status" value="1"/>
</dbReference>
<protein>
    <submittedName>
        <fullName evidence="14">Endoribonuclease Dicer 4</fullName>
    </submittedName>
</protein>
<dbReference type="SUPFAM" id="SSF69065">
    <property type="entry name" value="RNase III domain-like"/>
    <property type="match status" value="2"/>
</dbReference>
<dbReference type="InterPro" id="IPR038248">
    <property type="entry name" value="Dicer_dimer_sf"/>
</dbReference>
<dbReference type="Proteomes" id="UP000251960">
    <property type="component" value="Chromosome 10"/>
</dbReference>
<dbReference type="InterPro" id="IPR000999">
    <property type="entry name" value="RNase_III_dom"/>
</dbReference>
<keyword evidence="5" id="KW-0347">Helicase</keyword>
<comment type="subunit">
    <text evidence="2">May interact with ARGONAUTE1 or PINHEAD through their common PAZ domains.</text>
</comment>
<dbReference type="GO" id="GO:0031047">
    <property type="term" value="P:regulatory ncRNA-mediated gene silencing"/>
    <property type="evidence" value="ECO:0007669"/>
    <property type="project" value="UniProtKB-ARBA"/>
</dbReference>
<sequence>MNEEQILNELKRLVAADWDWCVKCVGNNVFSTCFPSRGELHRMIEWGTVHTKFGAQMLVKEEGLGEEIKYEMPKAWVQFTGLPKELREYSVIWAVGSMLGISKEVDMLFTRKFDRARLKVAVLDPNLIPQVVDVVIGDYLYELKFRVESEAEGDQPLPMDMDHIGENDDDEFQDQNKDHKIGERGSKGASLKGTSKDSAGAVNKVSDSMLNSNTTSGKSVCAGHTQLDLEQSQGTSLSVNAVSIEKLGSIPEALSGTVQALRRSSRRSDSVSEDSLVRAVRLKAGYNLDDQPTKAGSNPSLVASSIGQLKKLEINRVQDQLVGKNKAELSDFMGKGVVEDEEFDHFILNHLCGDIMNEETDGTDGLIKLEENMKCIVFVKRIIVARVVVQILQNLKCLDFWRCEFLVGCHSGLRNMSRDKMSSIIEKFSSGEVNLLVATSVGEEGLDIQTCCLVVRFDLPETVNSFIQSRGRARMSKSKYVFLLERGNHSQEKLLDDYITGEIIMDKEINLRTSNDMFNCLEENIYRVNDTGASISTACSVSLLHRYCDNLPRDIFFVPSPSFFFVDDVDGIVCKLILPPNAAFRQVNGQPCPSKDEAKRDACLKACIKLHELGALTDFLLPGQGSRKIKMILAHNFQEMFLKVLLDRSEFTPSYILLGNDGALDMDSTFYLLLPIKQKFYGDNMIDWPAVKRCLSSPAFQDPMGLSLHDSYLPNESLKLLGGTYNKADVIGSLVYTPHTDLFFFVDAILDGTNAKKLCSLKIIGFSKDMGSSLSLLPSLMYRLENLLVAIELKDVMSSYFPEASQISASGILESLTTERCLERISLERLEVLGDAFLKYVVGRHNFISYEGLDEDVVESLLGVFIVECGFKAAFAFLHWIGIKVDFENSAFYRVLDASSTNLSLMNYMNISELEELIGYTFKRKGLLLQAFVHPSFNKHSGGCYQRMEFLGDAVLEYLMTSYLYSAYPDLKPGQLTDLKSLAVNNNSFAYVAVKKSIHRYLIKDSNYLTTAVLGDIVESCVGAVLLDSGFNLNHVWKLMLMLLKPILSFCGMHIDPMRELRETCQYNGFDLGLPEPTKYNGEFHVKVEVNINGKMISCTAANRNSKDARKVAAQETLSKLKNYGYKHKRKSLEEILRSTTKKESELIGYDEEPINVEDDIDMQMNNLLINGERTSIQSTAGDNKVDKNDANSGRNNKSNVVMQNGCLPRGATDKINQKEYHGDMVRKTARSFLYELCAANYWKPPEFELCNDEGPSHLRKFTCKVLIEITGTSVSLLECYSDPKLQKRAAQEHAAEGALWYLKHLGYLPRDENRF</sequence>
<dbReference type="GO" id="GO:0004525">
    <property type="term" value="F:ribonuclease III activity"/>
    <property type="evidence" value="ECO:0007669"/>
    <property type="project" value="InterPro"/>
</dbReference>
<dbReference type="InterPro" id="IPR014720">
    <property type="entry name" value="dsRBD_dom"/>
</dbReference>